<dbReference type="PANTHER" id="PTHR30404">
    <property type="entry name" value="N-ACETYLMURAMOYL-L-ALANINE AMIDASE"/>
    <property type="match status" value="1"/>
</dbReference>
<dbReference type="GO" id="GO:0030288">
    <property type="term" value="C:outer membrane-bounded periplasmic space"/>
    <property type="evidence" value="ECO:0007669"/>
    <property type="project" value="TreeGrafter"/>
</dbReference>
<dbReference type="EMBL" id="DVFW01000036">
    <property type="protein sequence ID" value="HIQ81080.1"/>
    <property type="molecule type" value="Genomic_DNA"/>
</dbReference>
<dbReference type="InterPro" id="IPR002508">
    <property type="entry name" value="MurNAc-LAA_cat"/>
</dbReference>
<dbReference type="Pfam" id="PF01520">
    <property type="entry name" value="Amidase_3"/>
    <property type="match status" value="1"/>
</dbReference>
<dbReference type="InterPro" id="IPR050695">
    <property type="entry name" value="N-acetylmuramoyl_amidase_3"/>
</dbReference>
<sequence length="219" mass="24255">MASAFHTVATQAEEKEKTSPVPVIVLDAGHGGEDGGAVSADGTMEKDINLDITLRLRDLFAASGCKVILTRTQDAAIYDEGATTLKEKKISDMKNRLELFNSLENGIVLSIHQNKFSQAQYSGTQVFYSPNTQESADLAESIRASVTGMLQPQNTRENKKATKDIYLLYHTQTPAIIVECGFLSNEKELALLQSTEYRQQMAFAIYCGCLDYFQKHQDM</sequence>
<reference evidence="3" key="1">
    <citation type="submission" date="2020-10" db="EMBL/GenBank/DDBJ databases">
        <authorList>
            <person name="Gilroy R."/>
        </authorList>
    </citation>
    <scope>NUCLEOTIDE SEQUENCE</scope>
    <source>
        <strain evidence="3">ChiSjej1B19-3389</strain>
    </source>
</reference>
<dbReference type="Proteomes" id="UP000886787">
    <property type="component" value="Unassembled WGS sequence"/>
</dbReference>
<dbReference type="SMART" id="SM00646">
    <property type="entry name" value="Ami_3"/>
    <property type="match status" value="1"/>
</dbReference>
<reference evidence="3" key="2">
    <citation type="journal article" date="2021" name="PeerJ">
        <title>Extensive microbial diversity within the chicken gut microbiome revealed by metagenomics and culture.</title>
        <authorList>
            <person name="Gilroy R."/>
            <person name="Ravi A."/>
            <person name="Getino M."/>
            <person name="Pursley I."/>
            <person name="Horton D.L."/>
            <person name="Alikhan N.F."/>
            <person name="Baker D."/>
            <person name="Gharbi K."/>
            <person name="Hall N."/>
            <person name="Watson M."/>
            <person name="Adriaenssens E.M."/>
            <person name="Foster-Nyarko E."/>
            <person name="Jarju S."/>
            <person name="Secka A."/>
            <person name="Antonio M."/>
            <person name="Oren A."/>
            <person name="Chaudhuri R.R."/>
            <person name="La Ragione R."/>
            <person name="Hildebrand F."/>
            <person name="Pallen M.J."/>
        </authorList>
    </citation>
    <scope>NUCLEOTIDE SEQUENCE</scope>
    <source>
        <strain evidence="3">ChiSjej1B19-3389</strain>
    </source>
</reference>
<dbReference type="Gene3D" id="3.40.630.40">
    <property type="entry name" value="Zn-dependent exopeptidases"/>
    <property type="match status" value="1"/>
</dbReference>
<evidence type="ECO:0000313" key="3">
    <source>
        <dbReference type="EMBL" id="HIQ81080.1"/>
    </source>
</evidence>
<organism evidence="3 4">
    <name type="scientific">Candidatus Scatavimonas merdigallinarum</name>
    <dbReference type="NCBI Taxonomy" id="2840914"/>
    <lineage>
        <taxon>Bacteria</taxon>
        <taxon>Bacillati</taxon>
        <taxon>Bacillota</taxon>
        <taxon>Clostridia</taxon>
        <taxon>Eubacteriales</taxon>
        <taxon>Oscillospiraceae</taxon>
        <taxon>Oscillospiraceae incertae sedis</taxon>
        <taxon>Candidatus Scatavimonas</taxon>
    </lineage>
</organism>
<dbReference type="GO" id="GO:0008745">
    <property type="term" value="F:N-acetylmuramoyl-L-alanine amidase activity"/>
    <property type="evidence" value="ECO:0007669"/>
    <property type="project" value="InterPro"/>
</dbReference>
<dbReference type="GO" id="GO:0009253">
    <property type="term" value="P:peptidoglycan catabolic process"/>
    <property type="evidence" value="ECO:0007669"/>
    <property type="project" value="InterPro"/>
</dbReference>
<accession>A0A9D1CW32</accession>
<gene>
    <name evidence="3" type="ORF">IAD32_07350</name>
</gene>
<comment type="caution">
    <text evidence="3">The sequence shown here is derived from an EMBL/GenBank/DDBJ whole genome shotgun (WGS) entry which is preliminary data.</text>
</comment>
<protein>
    <submittedName>
        <fullName evidence="3">N-acetylmuramoyl-L-alanine amidase</fullName>
    </submittedName>
</protein>
<dbReference type="AlphaFoldDB" id="A0A9D1CW32"/>
<proteinExistence type="predicted"/>
<keyword evidence="1" id="KW-0378">Hydrolase</keyword>
<dbReference type="SUPFAM" id="SSF53187">
    <property type="entry name" value="Zn-dependent exopeptidases"/>
    <property type="match status" value="1"/>
</dbReference>
<evidence type="ECO:0000259" key="2">
    <source>
        <dbReference type="SMART" id="SM00646"/>
    </source>
</evidence>
<evidence type="ECO:0000256" key="1">
    <source>
        <dbReference type="ARBA" id="ARBA00022801"/>
    </source>
</evidence>
<dbReference type="CDD" id="cd02696">
    <property type="entry name" value="MurNAc-LAA"/>
    <property type="match status" value="1"/>
</dbReference>
<dbReference type="PANTHER" id="PTHR30404:SF0">
    <property type="entry name" value="N-ACETYLMURAMOYL-L-ALANINE AMIDASE AMIC"/>
    <property type="match status" value="1"/>
</dbReference>
<evidence type="ECO:0000313" key="4">
    <source>
        <dbReference type="Proteomes" id="UP000886787"/>
    </source>
</evidence>
<name>A0A9D1CW32_9FIRM</name>
<feature type="domain" description="MurNAc-LAA" evidence="2">
    <location>
        <begin position="104"/>
        <end position="210"/>
    </location>
</feature>